<feature type="domain" description="VOC" evidence="1">
    <location>
        <begin position="5"/>
        <end position="111"/>
    </location>
</feature>
<dbReference type="PROSITE" id="PS51819">
    <property type="entry name" value="VOC"/>
    <property type="match status" value="1"/>
</dbReference>
<dbReference type="AlphaFoldDB" id="A0A1L3JD92"/>
<dbReference type="EMBL" id="CP018154">
    <property type="protein sequence ID" value="APG63059.1"/>
    <property type="molecule type" value="Genomic_DNA"/>
</dbReference>
<organism evidence="2 3">
    <name type="scientific">Sphingorhabdus lutea</name>
    <dbReference type="NCBI Taxonomy" id="1913578"/>
    <lineage>
        <taxon>Bacteria</taxon>
        <taxon>Pseudomonadati</taxon>
        <taxon>Pseudomonadota</taxon>
        <taxon>Alphaproteobacteria</taxon>
        <taxon>Sphingomonadales</taxon>
        <taxon>Sphingomonadaceae</taxon>
        <taxon>Sphingorhabdus</taxon>
    </lineage>
</organism>
<dbReference type="SUPFAM" id="SSF54593">
    <property type="entry name" value="Glyoxalase/Bleomycin resistance protein/Dihydroxybiphenyl dioxygenase"/>
    <property type="match status" value="1"/>
</dbReference>
<evidence type="ECO:0000313" key="3">
    <source>
        <dbReference type="Proteomes" id="UP000242561"/>
    </source>
</evidence>
<protein>
    <recommendedName>
        <fullName evidence="1">VOC domain-containing protein</fullName>
    </recommendedName>
</protein>
<proteinExistence type="predicted"/>
<name>A0A1L3JD92_9SPHN</name>
<dbReference type="RefSeq" id="WP_072559711.1">
    <property type="nucleotide sequence ID" value="NZ_CP018154.1"/>
</dbReference>
<dbReference type="KEGG" id="sphl:LPB140_09985"/>
<evidence type="ECO:0000259" key="1">
    <source>
        <dbReference type="PROSITE" id="PS51819"/>
    </source>
</evidence>
<dbReference type="InterPro" id="IPR004360">
    <property type="entry name" value="Glyas_Fos-R_dOase_dom"/>
</dbReference>
<dbReference type="Gene3D" id="3.10.180.10">
    <property type="entry name" value="2,3-Dihydroxybiphenyl 1,2-Dioxygenase, domain 1"/>
    <property type="match status" value="1"/>
</dbReference>
<sequence length="113" mass="12394">MPKIALNYIEIQSNDVARAKLFYQQLLGLKFTEYGPEYIAAEDGPAHFAIAAAHEVKTPPLPVFETDDIGASYALAQSSGQKIVAEIFGYPGGQRFEMLDVDGNRIAIYQPNS</sequence>
<dbReference type="Proteomes" id="UP000242561">
    <property type="component" value="Chromosome"/>
</dbReference>
<dbReference type="OrthoDB" id="9792323at2"/>
<gene>
    <name evidence="2" type="ORF">LPB140_09985</name>
</gene>
<dbReference type="Pfam" id="PF00903">
    <property type="entry name" value="Glyoxalase"/>
    <property type="match status" value="1"/>
</dbReference>
<dbReference type="PANTHER" id="PTHR33993">
    <property type="entry name" value="GLYOXALASE-RELATED"/>
    <property type="match status" value="1"/>
</dbReference>
<accession>A0A1L3JD92</accession>
<dbReference type="STRING" id="1913578.LPB140_09985"/>
<dbReference type="InterPro" id="IPR052164">
    <property type="entry name" value="Anthracycline_SecMetBiosynth"/>
</dbReference>
<dbReference type="InterPro" id="IPR029068">
    <property type="entry name" value="Glyas_Bleomycin-R_OHBP_Dase"/>
</dbReference>
<reference evidence="2 3" key="1">
    <citation type="submission" date="2016-11" db="EMBL/GenBank/DDBJ databases">
        <title>Sphingorhabdus sp. LPB0140, isolated from marine environment.</title>
        <authorList>
            <person name="Kim E."/>
            <person name="Yi H."/>
        </authorList>
    </citation>
    <scope>NUCLEOTIDE SEQUENCE [LARGE SCALE GENOMIC DNA]</scope>
    <source>
        <strain evidence="2 3">LPB0140</strain>
    </source>
</reference>
<dbReference type="InterPro" id="IPR037523">
    <property type="entry name" value="VOC_core"/>
</dbReference>
<evidence type="ECO:0000313" key="2">
    <source>
        <dbReference type="EMBL" id="APG63059.1"/>
    </source>
</evidence>
<keyword evidence="3" id="KW-1185">Reference proteome</keyword>
<dbReference type="PANTHER" id="PTHR33993:SF1">
    <property type="entry name" value="GLYOXALASE FAMILY PROTEIN"/>
    <property type="match status" value="1"/>
</dbReference>